<evidence type="ECO:0000313" key="3">
    <source>
        <dbReference type="EMBL" id="BBY12535.1"/>
    </source>
</evidence>
<name>A0ABN5ZVA9_9MYCO</name>
<dbReference type="Gene3D" id="3.40.50.720">
    <property type="entry name" value="NAD(P)-binding Rossmann-like Domain"/>
    <property type="match status" value="1"/>
</dbReference>
<evidence type="ECO:0000256" key="2">
    <source>
        <dbReference type="ARBA" id="ARBA00023002"/>
    </source>
</evidence>
<dbReference type="PRINTS" id="PR00080">
    <property type="entry name" value="SDRFAMILY"/>
</dbReference>
<evidence type="ECO:0000256" key="1">
    <source>
        <dbReference type="ARBA" id="ARBA00006484"/>
    </source>
</evidence>
<organism evidence="3 4">
    <name type="scientific">Mycobacterium marseillense</name>
    <dbReference type="NCBI Taxonomy" id="701042"/>
    <lineage>
        <taxon>Bacteria</taxon>
        <taxon>Bacillati</taxon>
        <taxon>Actinomycetota</taxon>
        <taxon>Actinomycetes</taxon>
        <taxon>Mycobacteriales</taxon>
        <taxon>Mycobacteriaceae</taxon>
        <taxon>Mycobacterium</taxon>
        <taxon>Mycobacterium avium complex (MAC)</taxon>
    </lineage>
</organism>
<dbReference type="InterPro" id="IPR002347">
    <property type="entry name" value="SDR_fam"/>
</dbReference>
<dbReference type="NCBIfam" id="NF005559">
    <property type="entry name" value="PRK07231.1"/>
    <property type="match status" value="1"/>
</dbReference>
<dbReference type="EMBL" id="AP022584">
    <property type="protein sequence ID" value="BBY12535.1"/>
    <property type="molecule type" value="Genomic_DNA"/>
</dbReference>
<dbReference type="InterPro" id="IPR036291">
    <property type="entry name" value="NAD(P)-bd_dom_sf"/>
</dbReference>
<keyword evidence="2" id="KW-0560">Oxidoreductase</keyword>
<protein>
    <submittedName>
        <fullName evidence="3">Short chain dehydrogenase</fullName>
    </submittedName>
</protein>
<proteinExistence type="inferred from homology"/>
<dbReference type="PROSITE" id="PS00061">
    <property type="entry name" value="ADH_SHORT"/>
    <property type="match status" value="1"/>
</dbReference>
<gene>
    <name evidence="3" type="ORF">MMARJ_32750</name>
</gene>
<reference evidence="3 4" key="1">
    <citation type="journal article" date="2019" name="Emerg. Microbes Infect.">
        <title>Comprehensive subspecies identification of 175 nontuberculous mycobacteria species based on 7547 genomic profiles.</title>
        <authorList>
            <person name="Matsumoto Y."/>
            <person name="Kinjo T."/>
            <person name="Motooka D."/>
            <person name="Nabeya D."/>
            <person name="Jung N."/>
            <person name="Uechi K."/>
            <person name="Horii T."/>
            <person name="Iida T."/>
            <person name="Fujita J."/>
            <person name="Nakamura S."/>
        </authorList>
    </citation>
    <scope>NUCLEOTIDE SEQUENCE [LARGE SCALE GENOMIC DNA]</scope>
    <source>
        <strain evidence="3 4">JCM 17324</strain>
    </source>
</reference>
<dbReference type="PANTHER" id="PTHR24321:SF8">
    <property type="entry name" value="ESTRADIOL 17-BETA-DEHYDROGENASE 8-RELATED"/>
    <property type="match status" value="1"/>
</dbReference>
<accession>A0ABN5ZVA9</accession>
<dbReference type="CDD" id="cd05233">
    <property type="entry name" value="SDR_c"/>
    <property type="match status" value="1"/>
</dbReference>
<evidence type="ECO:0000313" key="4">
    <source>
        <dbReference type="Proteomes" id="UP000466831"/>
    </source>
</evidence>
<keyword evidence="4" id="KW-1185">Reference proteome</keyword>
<sequence>MSTRTLAGRVALVTGAASGIGAATALLLAQCGAKVCCADVDRAGAEAVADDIVRAGGQAFSIVVDVVDANENERMVEATVEHYGALHIAVLNAGVSTVGSVLDVPLTEWERVLAVNLRGPFLGLQSCGRRMAASGGGSVVITASAMGILSTSTGAAYCTTKAGVLGLMRSAAVDLAPHGIRVNAVCPGTIDTPILGQLHEQPELLLQVMGPTSPSGRIGTPNEVAEVIAFLGSDAASFMTGAAVCVDGGMTSAVGPFGTSTDNIGTLIGIES</sequence>
<dbReference type="RefSeq" id="WP_083019373.1">
    <property type="nucleotide sequence ID" value="NZ_AP022584.1"/>
</dbReference>
<dbReference type="Proteomes" id="UP000466831">
    <property type="component" value="Chromosome"/>
</dbReference>
<dbReference type="InterPro" id="IPR020904">
    <property type="entry name" value="Sc_DH/Rdtase_CS"/>
</dbReference>
<dbReference type="PRINTS" id="PR00081">
    <property type="entry name" value="GDHRDH"/>
</dbReference>
<dbReference type="SUPFAM" id="SSF51735">
    <property type="entry name" value="NAD(P)-binding Rossmann-fold domains"/>
    <property type="match status" value="1"/>
</dbReference>
<comment type="similarity">
    <text evidence="1">Belongs to the short-chain dehydrogenases/reductases (SDR) family.</text>
</comment>
<dbReference type="Pfam" id="PF13561">
    <property type="entry name" value="adh_short_C2"/>
    <property type="match status" value="1"/>
</dbReference>
<dbReference type="PANTHER" id="PTHR24321">
    <property type="entry name" value="DEHYDROGENASES, SHORT CHAIN"/>
    <property type="match status" value="1"/>
</dbReference>